<dbReference type="EMBL" id="LAZR01006511">
    <property type="protein sequence ID" value="KKM91615.1"/>
    <property type="molecule type" value="Genomic_DNA"/>
</dbReference>
<reference evidence="2" key="1">
    <citation type="journal article" date="2015" name="Nature">
        <title>Complex archaea that bridge the gap between prokaryotes and eukaryotes.</title>
        <authorList>
            <person name="Spang A."/>
            <person name="Saw J.H."/>
            <person name="Jorgensen S.L."/>
            <person name="Zaremba-Niedzwiedzka K."/>
            <person name="Martijn J."/>
            <person name="Lind A.E."/>
            <person name="van Eijk R."/>
            <person name="Schleper C."/>
            <person name="Guy L."/>
            <person name="Ettema T.J."/>
        </authorList>
    </citation>
    <scope>NUCLEOTIDE SEQUENCE</scope>
</reference>
<gene>
    <name evidence="2" type="ORF">LCGC14_1226870</name>
</gene>
<evidence type="ECO:0000256" key="1">
    <source>
        <dbReference type="SAM" id="Phobius"/>
    </source>
</evidence>
<dbReference type="AlphaFoldDB" id="A0A0F9NRY0"/>
<evidence type="ECO:0000313" key="2">
    <source>
        <dbReference type="EMBL" id="KKM91615.1"/>
    </source>
</evidence>
<sequence>MSKFKRWKIKRKIIQRKERERLEILEPKSEKLRSKIVHHFKRNKKKFMMDILNTVITLIFSIILLGTWGILVAFIPDIMLVFIISDIWQKNPKDKLIGWKLELHLFLHSIVFIGVLFVSLVIVMLMSKEVFNIAWRVTLALGIHIIIDQVTHSEEYGGHFRGYSKSNYKKSVDK</sequence>
<keyword evidence="1" id="KW-0812">Transmembrane</keyword>
<feature type="transmembrane region" description="Helical" evidence="1">
    <location>
        <begin position="104"/>
        <end position="126"/>
    </location>
</feature>
<accession>A0A0F9NRY0</accession>
<feature type="transmembrane region" description="Helical" evidence="1">
    <location>
        <begin position="51"/>
        <end position="84"/>
    </location>
</feature>
<protein>
    <submittedName>
        <fullName evidence="2">Uncharacterized protein</fullName>
    </submittedName>
</protein>
<organism evidence="2">
    <name type="scientific">marine sediment metagenome</name>
    <dbReference type="NCBI Taxonomy" id="412755"/>
    <lineage>
        <taxon>unclassified sequences</taxon>
        <taxon>metagenomes</taxon>
        <taxon>ecological metagenomes</taxon>
    </lineage>
</organism>
<name>A0A0F9NRY0_9ZZZZ</name>
<proteinExistence type="predicted"/>
<comment type="caution">
    <text evidence="2">The sequence shown here is derived from an EMBL/GenBank/DDBJ whole genome shotgun (WGS) entry which is preliminary data.</text>
</comment>
<keyword evidence="1" id="KW-1133">Transmembrane helix</keyword>
<keyword evidence="1" id="KW-0472">Membrane</keyword>